<evidence type="ECO:0000313" key="2">
    <source>
        <dbReference type="EMBL" id="CAA9506281.1"/>
    </source>
</evidence>
<dbReference type="InterPro" id="IPR013429">
    <property type="entry name" value="Regulatory_FmdB_Zinc_ribbon"/>
</dbReference>
<feature type="domain" description="Putative regulatory protein FmdB zinc ribbon" evidence="1">
    <location>
        <begin position="1"/>
        <end position="41"/>
    </location>
</feature>
<dbReference type="SMART" id="SM00834">
    <property type="entry name" value="CxxC_CXXC_SSSS"/>
    <property type="match status" value="1"/>
</dbReference>
<reference evidence="2" key="1">
    <citation type="submission" date="2020-02" db="EMBL/GenBank/DDBJ databases">
        <authorList>
            <person name="Meier V. D."/>
        </authorList>
    </citation>
    <scope>NUCLEOTIDE SEQUENCE</scope>
    <source>
        <strain evidence="2">AVDCRST_MAG67</strain>
    </source>
</reference>
<protein>
    <recommendedName>
        <fullName evidence="1">Putative regulatory protein FmdB zinc ribbon domain-containing protein</fullName>
    </recommendedName>
</protein>
<dbReference type="Pfam" id="PF09723">
    <property type="entry name" value="Zn_ribbon_8"/>
    <property type="match status" value="1"/>
</dbReference>
<gene>
    <name evidence="2" type="ORF">AVDCRST_MAG67-2408</name>
</gene>
<dbReference type="NCBIfam" id="TIGR02605">
    <property type="entry name" value="CxxC_CxxC_SSSS"/>
    <property type="match status" value="1"/>
</dbReference>
<dbReference type="EMBL" id="CADCVQ010000096">
    <property type="protein sequence ID" value="CAA9506281.1"/>
    <property type="molecule type" value="Genomic_DNA"/>
</dbReference>
<sequence length="79" mass="8360">MPIYDFACVTCDEKFDELVRSDAPPPACPTCGNEETERLLSTFLTPNMASGQRRFQRDIGAAMAQQGCCGGGGCGTHAG</sequence>
<accession>A0A6J4SV26</accession>
<proteinExistence type="predicted"/>
<name>A0A6J4SV26_9ACTN</name>
<evidence type="ECO:0000259" key="1">
    <source>
        <dbReference type="SMART" id="SM00834"/>
    </source>
</evidence>
<dbReference type="AlphaFoldDB" id="A0A6J4SV26"/>
<organism evidence="2">
    <name type="scientific">uncultured Solirubrobacteraceae bacterium</name>
    <dbReference type="NCBI Taxonomy" id="1162706"/>
    <lineage>
        <taxon>Bacteria</taxon>
        <taxon>Bacillati</taxon>
        <taxon>Actinomycetota</taxon>
        <taxon>Thermoleophilia</taxon>
        <taxon>Solirubrobacterales</taxon>
        <taxon>Solirubrobacteraceae</taxon>
        <taxon>environmental samples</taxon>
    </lineage>
</organism>